<dbReference type="SUPFAM" id="SSF50129">
    <property type="entry name" value="GroES-like"/>
    <property type="match status" value="1"/>
</dbReference>
<dbReference type="InterPro" id="IPR036291">
    <property type="entry name" value="NAD(P)-bd_dom_sf"/>
</dbReference>
<dbReference type="Pfam" id="PF00107">
    <property type="entry name" value="ADH_zinc_N"/>
    <property type="match status" value="1"/>
</dbReference>
<dbReference type="PANTHER" id="PTHR48106">
    <property type="entry name" value="QUINONE OXIDOREDUCTASE PIG3-RELATED"/>
    <property type="match status" value="1"/>
</dbReference>
<dbReference type="InterPro" id="IPR011032">
    <property type="entry name" value="GroES-like_sf"/>
</dbReference>
<dbReference type="InterPro" id="IPR013149">
    <property type="entry name" value="ADH-like_C"/>
</dbReference>
<dbReference type="EMBL" id="FUZA01000010">
    <property type="protein sequence ID" value="SKC17809.1"/>
    <property type="molecule type" value="Genomic_DNA"/>
</dbReference>
<keyword evidence="1" id="KW-0521">NADP</keyword>
<dbReference type="InterPro" id="IPR013154">
    <property type="entry name" value="ADH-like_N"/>
</dbReference>
<protein>
    <submittedName>
        <fullName evidence="4">Putative NAD(P)H quinone oxidoreductase, PIG3 family</fullName>
    </submittedName>
</protein>
<dbReference type="InterPro" id="IPR020843">
    <property type="entry name" value="ER"/>
</dbReference>
<evidence type="ECO:0000259" key="3">
    <source>
        <dbReference type="SMART" id="SM00829"/>
    </source>
</evidence>
<dbReference type="GO" id="GO:0070402">
    <property type="term" value="F:NADPH binding"/>
    <property type="evidence" value="ECO:0007669"/>
    <property type="project" value="TreeGrafter"/>
</dbReference>
<evidence type="ECO:0000256" key="2">
    <source>
        <dbReference type="ARBA" id="ARBA00023002"/>
    </source>
</evidence>
<evidence type="ECO:0000256" key="1">
    <source>
        <dbReference type="ARBA" id="ARBA00022857"/>
    </source>
</evidence>
<dbReference type="SMART" id="SM00829">
    <property type="entry name" value="PKS_ER"/>
    <property type="match status" value="1"/>
</dbReference>
<reference evidence="5" key="1">
    <citation type="submission" date="2017-02" db="EMBL/GenBank/DDBJ databases">
        <authorList>
            <person name="Varghese N."/>
            <person name="Submissions S."/>
        </authorList>
    </citation>
    <scope>NUCLEOTIDE SEQUENCE [LARGE SCALE GENOMIC DNA]</scope>
    <source>
        <strain evidence="5">DSM 22270</strain>
    </source>
</reference>
<accession>A0A1T5HB73</accession>
<dbReference type="SUPFAM" id="SSF51735">
    <property type="entry name" value="NAD(P)-binding Rossmann-fold domains"/>
    <property type="match status" value="1"/>
</dbReference>
<dbReference type="Gene3D" id="3.40.50.720">
    <property type="entry name" value="NAD(P)-binding Rossmann-like Domain"/>
    <property type="match status" value="1"/>
</dbReference>
<dbReference type="AlphaFoldDB" id="A0A1T5HB73"/>
<sequence>MKAIVISQPGGPEVLRVEERQAPQPADNEVLIKIYAAGINRPDVFQRKGNYPPPAWAPQDIPGLEVAGIIEQVGVNVADWKKGDAVCALLVGGGYAEYAVAQAGHCLPVPNGFNFVQAASLPETVFTVWHNAFQRGCLKKGENFLVHGGTSGIGITAIQLASTLGAKVFTTAGSEEKCRACLALGAEICINYKTESFEEKLKGEGVDVILDMVGGDYIPKNIRLLREDGRLVFINTMKGSKLEGTEMDFGAIMKKRLSITGSTLRNRNNEFKTALAKEILVNVWPIIQSGKFKTVIAAEFPLHEASKAHALMETSDHIGKIILVNDWES</sequence>
<dbReference type="Proteomes" id="UP000190897">
    <property type="component" value="Unassembled WGS sequence"/>
</dbReference>
<keyword evidence="5" id="KW-1185">Reference proteome</keyword>
<dbReference type="PANTHER" id="PTHR48106:SF8">
    <property type="entry name" value="OS02G0805600 PROTEIN"/>
    <property type="match status" value="1"/>
</dbReference>
<name>A0A1T5HB73_9BACT</name>
<feature type="domain" description="Enoyl reductase (ER)" evidence="3">
    <location>
        <begin position="10"/>
        <end position="323"/>
    </location>
</feature>
<dbReference type="Gene3D" id="3.90.180.10">
    <property type="entry name" value="Medium-chain alcohol dehydrogenases, catalytic domain"/>
    <property type="match status" value="1"/>
</dbReference>
<keyword evidence="2" id="KW-0560">Oxidoreductase</keyword>
<dbReference type="InterPro" id="IPR014189">
    <property type="entry name" value="Quinone_OxRdtase_PIG3"/>
</dbReference>
<dbReference type="OrthoDB" id="9787435at2"/>
<evidence type="ECO:0000313" key="4">
    <source>
        <dbReference type="EMBL" id="SKC17809.1"/>
    </source>
</evidence>
<proteinExistence type="predicted"/>
<dbReference type="STRING" id="651661.SAMN05660293_05200"/>
<dbReference type="Pfam" id="PF08240">
    <property type="entry name" value="ADH_N"/>
    <property type="match status" value="1"/>
</dbReference>
<dbReference type="CDD" id="cd05276">
    <property type="entry name" value="p53_inducible_oxidoreductase"/>
    <property type="match status" value="1"/>
</dbReference>
<dbReference type="GO" id="GO:0016651">
    <property type="term" value="F:oxidoreductase activity, acting on NAD(P)H"/>
    <property type="evidence" value="ECO:0007669"/>
    <property type="project" value="TreeGrafter"/>
</dbReference>
<dbReference type="RefSeq" id="WP_082217640.1">
    <property type="nucleotide sequence ID" value="NZ_FUZA01000010.1"/>
</dbReference>
<organism evidence="4 5">
    <name type="scientific">Dyadobacter psychrophilus</name>
    <dbReference type="NCBI Taxonomy" id="651661"/>
    <lineage>
        <taxon>Bacteria</taxon>
        <taxon>Pseudomonadati</taxon>
        <taxon>Bacteroidota</taxon>
        <taxon>Cytophagia</taxon>
        <taxon>Cytophagales</taxon>
        <taxon>Spirosomataceae</taxon>
        <taxon>Dyadobacter</taxon>
    </lineage>
</organism>
<evidence type="ECO:0000313" key="5">
    <source>
        <dbReference type="Proteomes" id="UP000190897"/>
    </source>
</evidence>
<dbReference type="NCBIfam" id="TIGR02824">
    <property type="entry name" value="quinone_pig3"/>
    <property type="match status" value="1"/>
</dbReference>
<gene>
    <name evidence="4" type="ORF">SAMN05660293_05200</name>
</gene>